<name>A0A523XP21_UNCT6</name>
<dbReference type="GO" id="GO:0050660">
    <property type="term" value="F:flavin adenine dinucleotide binding"/>
    <property type="evidence" value="ECO:0007669"/>
    <property type="project" value="InterPro"/>
</dbReference>
<dbReference type="SMART" id="SM01091">
    <property type="entry name" value="CorC_HlyC"/>
    <property type="match status" value="1"/>
</dbReference>
<dbReference type="SUPFAM" id="SSF56176">
    <property type="entry name" value="FAD-binding/transporter-associated domain-like"/>
    <property type="match status" value="1"/>
</dbReference>
<dbReference type="CDD" id="cd04590">
    <property type="entry name" value="CBS_pair_CorC_HlyC_assoc"/>
    <property type="match status" value="1"/>
</dbReference>
<dbReference type="PANTHER" id="PTHR22777">
    <property type="entry name" value="HEMOLYSIN-RELATED"/>
    <property type="match status" value="1"/>
</dbReference>
<dbReference type="AlphaFoldDB" id="A0A523XP21"/>
<feature type="domain" description="CBS" evidence="4">
    <location>
        <begin position="63"/>
        <end position="122"/>
    </location>
</feature>
<dbReference type="Pfam" id="PF03471">
    <property type="entry name" value="CorC_HlyC"/>
    <property type="match status" value="1"/>
</dbReference>
<dbReference type="EMBL" id="SOIP01000280">
    <property type="protein sequence ID" value="TET80985.1"/>
    <property type="molecule type" value="Genomic_DNA"/>
</dbReference>
<evidence type="ECO:0000256" key="3">
    <source>
        <dbReference type="PROSITE-ProRule" id="PRU00703"/>
    </source>
</evidence>
<gene>
    <name evidence="5" type="ORF">E3J38_04665</name>
</gene>
<dbReference type="GO" id="GO:0005886">
    <property type="term" value="C:plasma membrane"/>
    <property type="evidence" value="ECO:0007669"/>
    <property type="project" value="TreeGrafter"/>
</dbReference>
<dbReference type="SUPFAM" id="SSF54631">
    <property type="entry name" value="CBS-domain pair"/>
    <property type="match status" value="1"/>
</dbReference>
<protein>
    <submittedName>
        <fullName evidence="5">CBS domain-containing protein</fullName>
    </submittedName>
</protein>
<feature type="domain" description="CBS" evidence="4">
    <location>
        <begin position="127"/>
        <end position="184"/>
    </location>
</feature>
<evidence type="ECO:0000256" key="2">
    <source>
        <dbReference type="ARBA" id="ARBA00023122"/>
    </source>
</evidence>
<dbReference type="PROSITE" id="PS51371">
    <property type="entry name" value="CBS"/>
    <property type="match status" value="2"/>
</dbReference>
<accession>A0A523XP21</accession>
<dbReference type="FunFam" id="3.10.580.10:FF:000002">
    <property type="entry name" value="Magnesium/cobalt efflux protein CorC"/>
    <property type="match status" value="1"/>
</dbReference>
<dbReference type="InterPro" id="IPR016169">
    <property type="entry name" value="FAD-bd_PCMH_sub2"/>
</dbReference>
<dbReference type="Gene3D" id="3.30.465.10">
    <property type="match status" value="1"/>
</dbReference>
<sequence>MHILTKIRKAVQAILRGKPRIETEQELREMIALGEAEGIITEEEEEMIESIFEIGETPIEEVMVPRVDMVCVPANASIDKIIDVFIKEGHSKIPVYDGEIDSMAGILYIDGLLRFWGTNEDYRAIEFVRLPHFVPESKKVLDTMKEFQEKRLSIAIVLDEYGGVNGLVTMEDLVEEIVGEFEDEFDKEEKPYKLLKNGSYVVSGGMEVDDLNDLLGTGFEEKEIHTLGGLITSRLERIPRKGEAFNMDSLNVQILEATKQRIYRVLIRKEGEKKD</sequence>
<organism evidence="5 6">
    <name type="scientific">candidate division TA06 bacterium</name>
    <dbReference type="NCBI Taxonomy" id="2250710"/>
    <lineage>
        <taxon>Bacteria</taxon>
        <taxon>Bacteria division TA06</taxon>
    </lineage>
</organism>
<reference evidence="5 6" key="1">
    <citation type="submission" date="2019-03" db="EMBL/GenBank/DDBJ databases">
        <title>Metabolic potential of uncultured bacteria and archaea associated with petroleum seepage in deep-sea sediments.</title>
        <authorList>
            <person name="Dong X."/>
            <person name="Hubert C."/>
        </authorList>
    </citation>
    <scope>NUCLEOTIDE SEQUENCE [LARGE SCALE GENOMIC DNA]</scope>
    <source>
        <strain evidence="5">E29_bin36</strain>
    </source>
</reference>
<dbReference type="InterPro" id="IPR046342">
    <property type="entry name" value="CBS_dom_sf"/>
</dbReference>
<dbReference type="Proteomes" id="UP000315534">
    <property type="component" value="Unassembled WGS sequence"/>
</dbReference>
<evidence type="ECO:0000256" key="1">
    <source>
        <dbReference type="ARBA" id="ARBA00022737"/>
    </source>
</evidence>
<evidence type="ECO:0000313" key="5">
    <source>
        <dbReference type="EMBL" id="TET80985.1"/>
    </source>
</evidence>
<keyword evidence="2 3" id="KW-0129">CBS domain</keyword>
<evidence type="ECO:0000259" key="4">
    <source>
        <dbReference type="PROSITE" id="PS51371"/>
    </source>
</evidence>
<dbReference type="InterPro" id="IPR005170">
    <property type="entry name" value="Transptr-assoc_dom"/>
</dbReference>
<dbReference type="InterPro" id="IPR036318">
    <property type="entry name" value="FAD-bd_PCMH-like_sf"/>
</dbReference>
<dbReference type="InterPro" id="IPR044751">
    <property type="entry name" value="Ion_transp-like_CBS"/>
</dbReference>
<dbReference type="PANTHER" id="PTHR22777:SF17">
    <property type="entry name" value="UPF0053 PROTEIN SLL0260"/>
    <property type="match status" value="1"/>
</dbReference>
<dbReference type="Pfam" id="PF00571">
    <property type="entry name" value="CBS"/>
    <property type="match status" value="2"/>
</dbReference>
<proteinExistence type="predicted"/>
<dbReference type="Gene3D" id="3.10.580.10">
    <property type="entry name" value="CBS-domain"/>
    <property type="match status" value="1"/>
</dbReference>
<evidence type="ECO:0000313" key="6">
    <source>
        <dbReference type="Proteomes" id="UP000315534"/>
    </source>
</evidence>
<keyword evidence="1" id="KW-0677">Repeat</keyword>
<comment type="caution">
    <text evidence="5">The sequence shown here is derived from an EMBL/GenBank/DDBJ whole genome shotgun (WGS) entry which is preliminary data.</text>
</comment>
<dbReference type="InterPro" id="IPR000644">
    <property type="entry name" value="CBS_dom"/>
</dbReference>